<name>A0ABQ5DDJ4_9ASTR</name>
<keyword evidence="3" id="KW-1185">Reference proteome</keyword>
<dbReference type="EMBL" id="BQNB010015212">
    <property type="protein sequence ID" value="GJT37296.1"/>
    <property type="molecule type" value="Genomic_DNA"/>
</dbReference>
<evidence type="ECO:0000313" key="3">
    <source>
        <dbReference type="Proteomes" id="UP001151760"/>
    </source>
</evidence>
<gene>
    <name evidence="2" type="ORF">Tco_0937161</name>
</gene>
<comment type="caution">
    <text evidence="2">The sequence shown here is derived from an EMBL/GenBank/DDBJ whole genome shotgun (WGS) entry which is preliminary data.</text>
</comment>
<dbReference type="Proteomes" id="UP001151760">
    <property type="component" value="Unassembled WGS sequence"/>
</dbReference>
<protein>
    <submittedName>
        <fullName evidence="2">Uncharacterized protein</fullName>
    </submittedName>
</protein>
<organism evidence="2 3">
    <name type="scientific">Tanacetum coccineum</name>
    <dbReference type="NCBI Taxonomy" id="301880"/>
    <lineage>
        <taxon>Eukaryota</taxon>
        <taxon>Viridiplantae</taxon>
        <taxon>Streptophyta</taxon>
        <taxon>Embryophyta</taxon>
        <taxon>Tracheophyta</taxon>
        <taxon>Spermatophyta</taxon>
        <taxon>Magnoliopsida</taxon>
        <taxon>eudicotyledons</taxon>
        <taxon>Gunneridae</taxon>
        <taxon>Pentapetalae</taxon>
        <taxon>asterids</taxon>
        <taxon>campanulids</taxon>
        <taxon>Asterales</taxon>
        <taxon>Asteraceae</taxon>
        <taxon>Asteroideae</taxon>
        <taxon>Anthemideae</taxon>
        <taxon>Anthemidinae</taxon>
        <taxon>Tanacetum</taxon>
    </lineage>
</organism>
<sequence length="337" mass="38908">MVQKPVLNNVKKGTGQREVRPVWTNAMRVNHQKISNSRRNFAPTAVLTKSGLVPFSTARENFSRTASLFNTAVHKPFVNIAKPRTNAFQKSHSSLRRPFYQQTVLKNRMTSAVGEQGINAVKPTAYWAWRPKVKMINHVYKNTGSCICKQFNYVDPTGRNKVLNSPYFMVKSWLVHDQTVLALTIPRQTATGYTLESGDDSPKLIELMDLCTKLIDKVTILENALKQSKETHAQTLTMLMKKVKRLEDKLNLVQERFKDHPLEGHDLDLQGDLRMIFDPNKEDDIWLNQQYWELLRLKLHEYSGVHSLFLDGTSIQINMLVEKKYLLKKEILKKMIN</sequence>
<proteinExistence type="predicted"/>
<accession>A0ABQ5DDJ4</accession>
<reference evidence="2" key="1">
    <citation type="journal article" date="2022" name="Int. J. Mol. Sci.">
        <title>Draft Genome of Tanacetum Coccineum: Genomic Comparison of Closely Related Tanacetum-Family Plants.</title>
        <authorList>
            <person name="Yamashiro T."/>
            <person name="Shiraishi A."/>
            <person name="Nakayama K."/>
            <person name="Satake H."/>
        </authorList>
    </citation>
    <scope>NUCLEOTIDE SEQUENCE</scope>
</reference>
<evidence type="ECO:0000313" key="2">
    <source>
        <dbReference type="EMBL" id="GJT37296.1"/>
    </source>
</evidence>
<reference evidence="2" key="2">
    <citation type="submission" date="2022-01" db="EMBL/GenBank/DDBJ databases">
        <authorList>
            <person name="Yamashiro T."/>
            <person name="Shiraishi A."/>
            <person name="Satake H."/>
            <person name="Nakayama K."/>
        </authorList>
    </citation>
    <scope>NUCLEOTIDE SEQUENCE</scope>
</reference>
<feature type="coiled-coil region" evidence="1">
    <location>
        <begin position="229"/>
        <end position="256"/>
    </location>
</feature>
<evidence type="ECO:0000256" key="1">
    <source>
        <dbReference type="SAM" id="Coils"/>
    </source>
</evidence>
<keyword evidence="1" id="KW-0175">Coiled coil</keyword>